<evidence type="ECO:0000313" key="4">
    <source>
        <dbReference type="Proteomes" id="UP000521748"/>
    </source>
</evidence>
<keyword evidence="2" id="KW-0812">Transmembrane</keyword>
<comment type="caution">
    <text evidence="3">The sequence shown here is derived from an EMBL/GenBank/DDBJ whole genome shotgun (WGS) entry which is preliminary data.</text>
</comment>
<keyword evidence="4" id="KW-1185">Reference proteome</keyword>
<feature type="transmembrane region" description="Helical" evidence="2">
    <location>
        <begin position="158"/>
        <end position="177"/>
    </location>
</feature>
<protein>
    <submittedName>
        <fullName evidence="3">Putative membrane-anchored protein</fullName>
    </submittedName>
</protein>
<dbReference type="AlphaFoldDB" id="A0A7Y9LTR7"/>
<dbReference type="Pfam" id="PF03988">
    <property type="entry name" value="DUF347"/>
    <property type="match status" value="4"/>
</dbReference>
<evidence type="ECO:0000256" key="2">
    <source>
        <dbReference type="SAM" id="Phobius"/>
    </source>
</evidence>
<evidence type="ECO:0000256" key="1">
    <source>
        <dbReference type="SAM" id="MobiDB-lite"/>
    </source>
</evidence>
<organism evidence="3 4">
    <name type="scientific">Psychromicrobium silvestre</name>
    <dbReference type="NCBI Taxonomy" id="1645614"/>
    <lineage>
        <taxon>Bacteria</taxon>
        <taxon>Bacillati</taxon>
        <taxon>Actinomycetota</taxon>
        <taxon>Actinomycetes</taxon>
        <taxon>Micrococcales</taxon>
        <taxon>Micrococcaceae</taxon>
        <taxon>Psychromicrobium</taxon>
    </lineage>
</organism>
<proteinExistence type="predicted"/>
<name>A0A7Y9LTR7_9MICC</name>
<dbReference type="Proteomes" id="UP000521748">
    <property type="component" value="Unassembled WGS sequence"/>
</dbReference>
<dbReference type="RefSeq" id="WP_179389199.1">
    <property type="nucleotide sequence ID" value="NZ_JACBYQ010000002.1"/>
</dbReference>
<gene>
    <name evidence="3" type="ORF">FHU41_001664</name>
</gene>
<dbReference type="InterPro" id="IPR007136">
    <property type="entry name" value="DUF347"/>
</dbReference>
<feature type="region of interest" description="Disordered" evidence="1">
    <location>
        <begin position="1"/>
        <end position="27"/>
    </location>
</feature>
<feature type="transmembrane region" description="Helical" evidence="2">
    <location>
        <begin position="183"/>
        <end position="204"/>
    </location>
</feature>
<feature type="transmembrane region" description="Helical" evidence="2">
    <location>
        <begin position="118"/>
        <end position="138"/>
    </location>
</feature>
<accession>A0A7Y9LTR7</accession>
<sequence>MAGAANPDRLEADTSTTHEPGGPLNQGRSLAIKVPEVTALFWIVKVLTTGMGETASDFFAQTVDPVIAVGATGVVLLLALVLQFRTKRYVPAAYWFAVVMVSVFGTMAADVLHVVIGIPYTVSTVLFLVILAAIFLLWRRVEGTLSIHSIDTSRREAFYWLTVLTTFALGTAAGDLTATTFHWGYLGSGIVYALIIAVPGIAFWKFRLNAVFAFWFAYILTRPLGASFADWLAVTPERGGLNWGTGQVTIALAILIILLVGYLALKRQKKPLT</sequence>
<feature type="transmembrane region" description="Helical" evidence="2">
    <location>
        <begin position="211"/>
        <end position="234"/>
    </location>
</feature>
<dbReference type="EMBL" id="JACBYQ010000002">
    <property type="protein sequence ID" value="NYE95414.1"/>
    <property type="molecule type" value="Genomic_DNA"/>
</dbReference>
<keyword evidence="2" id="KW-1133">Transmembrane helix</keyword>
<evidence type="ECO:0000313" key="3">
    <source>
        <dbReference type="EMBL" id="NYE95414.1"/>
    </source>
</evidence>
<feature type="transmembrane region" description="Helical" evidence="2">
    <location>
        <begin position="93"/>
        <end position="112"/>
    </location>
</feature>
<feature type="transmembrane region" description="Helical" evidence="2">
    <location>
        <begin position="58"/>
        <end position="81"/>
    </location>
</feature>
<reference evidence="3 4" key="1">
    <citation type="submission" date="2020-07" db="EMBL/GenBank/DDBJ databases">
        <title>Sequencing the genomes of 1000 actinobacteria strains.</title>
        <authorList>
            <person name="Klenk H.-P."/>
        </authorList>
    </citation>
    <scope>NUCLEOTIDE SEQUENCE [LARGE SCALE GENOMIC DNA]</scope>
    <source>
        <strain evidence="3 4">DSM 102047</strain>
    </source>
</reference>
<feature type="transmembrane region" description="Helical" evidence="2">
    <location>
        <begin position="246"/>
        <end position="265"/>
    </location>
</feature>
<keyword evidence="2" id="KW-0472">Membrane</keyword>